<evidence type="ECO:0000256" key="6">
    <source>
        <dbReference type="ARBA" id="ARBA00036818"/>
    </source>
</evidence>
<feature type="chain" id="PRO_5015681306" description="pectin lyase" evidence="9">
    <location>
        <begin position="17"/>
        <end position="384"/>
    </location>
</feature>
<accession>A0A2T2NPK5</accession>
<evidence type="ECO:0000256" key="5">
    <source>
        <dbReference type="ARBA" id="ARBA00023239"/>
    </source>
</evidence>
<dbReference type="GO" id="GO:0000272">
    <property type="term" value="P:polysaccharide catabolic process"/>
    <property type="evidence" value="ECO:0007669"/>
    <property type="project" value="UniProtKB-KW"/>
</dbReference>
<dbReference type="GO" id="GO:0030570">
    <property type="term" value="F:pectate lyase activity"/>
    <property type="evidence" value="ECO:0007669"/>
    <property type="project" value="InterPro"/>
</dbReference>
<dbReference type="OrthoDB" id="1637350at2759"/>
<keyword evidence="4 9" id="KW-0732">Signal</keyword>
<comment type="similarity">
    <text evidence="2 8">Belongs to the polysaccharide lyase 1 family.</text>
</comment>
<dbReference type="AlphaFoldDB" id="A0A2T2NPK5"/>
<evidence type="ECO:0000256" key="9">
    <source>
        <dbReference type="SAM" id="SignalP"/>
    </source>
</evidence>
<name>A0A2T2NPK5_CORCC</name>
<evidence type="ECO:0000256" key="7">
    <source>
        <dbReference type="ARBA" id="ARBA00039082"/>
    </source>
</evidence>
<dbReference type="FunFam" id="2.160.20.10:FF:000003">
    <property type="entry name" value="Pectin lyase F"/>
    <property type="match status" value="1"/>
</dbReference>
<dbReference type="Pfam" id="PF00544">
    <property type="entry name" value="Pectate_lyase_4"/>
    <property type="match status" value="1"/>
</dbReference>
<keyword evidence="12" id="KW-1185">Reference proteome</keyword>
<evidence type="ECO:0000256" key="2">
    <source>
        <dbReference type="ARBA" id="ARBA00010980"/>
    </source>
</evidence>
<dbReference type="EMBL" id="KZ678135">
    <property type="protein sequence ID" value="PSN67344.1"/>
    <property type="molecule type" value="Genomic_DNA"/>
</dbReference>
<feature type="domain" description="Pectate lyase" evidence="10">
    <location>
        <begin position="101"/>
        <end position="310"/>
    </location>
</feature>
<keyword evidence="8" id="KW-0624">Polysaccharide degradation</keyword>
<comment type="subcellular location">
    <subcellularLocation>
        <location evidence="1 8">Secreted</location>
    </subcellularLocation>
</comment>
<evidence type="ECO:0000313" key="11">
    <source>
        <dbReference type="EMBL" id="PSN67344.1"/>
    </source>
</evidence>
<dbReference type="STRING" id="1448308.A0A2T2NPK5"/>
<dbReference type="EC" id="4.2.2.10" evidence="7"/>
<dbReference type="SMART" id="SM00656">
    <property type="entry name" value="Amb_all"/>
    <property type="match status" value="1"/>
</dbReference>
<feature type="signal peptide" evidence="9">
    <location>
        <begin position="1"/>
        <end position="16"/>
    </location>
</feature>
<evidence type="ECO:0000313" key="12">
    <source>
        <dbReference type="Proteomes" id="UP000240883"/>
    </source>
</evidence>
<organism evidence="11 12">
    <name type="scientific">Corynespora cassiicola Philippines</name>
    <dbReference type="NCBI Taxonomy" id="1448308"/>
    <lineage>
        <taxon>Eukaryota</taxon>
        <taxon>Fungi</taxon>
        <taxon>Dikarya</taxon>
        <taxon>Ascomycota</taxon>
        <taxon>Pezizomycotina</taxon>
        <taxon>Dothideomycetes</taxon>
        <taxon>Pleosporomycetidae</taxon>
        <taxon>Pleosporales</taxon>
        <taxon>Corynesporascaceae</taxon>
        <taxon>Corynespora</taxon>
    </lineage>
</organism>
<keyword evidence="8" id="KW-0119">Carbohydrate metabolism</keyword>
<keyword evidence="3 8" id="KW-0964">Secreted</keyword>
<protein>
    <recommendedName>
        <fullName evidence="7">pectin lyase</fullName>
        <ecNumber evidence="7">4.2.2.10</ecNumber>
    </recommendedName>
</protein>
<reference evidence="11 12" key="1">
    <citation type="journal article" date="2018" name="Front. Microbiol.">
        <title>Genome-Wide Analysis of Corynespora cassiicola Leaf Fall Disease Putative Effectors.</title>
        <authorList>
            <person name="Lopez D."/>
            <person name="Ribeiro S."/>
            <person name="Label P."/>
            <person name="Fumanal B."/>
            <person name="Venisse J.S."/>
            <person name="Kohler A."/>
            <person name="de Oliveira R.R."/>
            <person name="Labutti K."/>
            <person name="Lipzen A."/>
            <person name="Lail K."/>
            <person name="Bauer D."/>
            <person name="Ohm R.A."/>
            <person name="Barry K.W."/>
            <person name="Spatafora J."/>
            <person name="Grigoriev I.V."/>
            <person name="Martin F.M."/>
            <person name="Pujade-Renaud V."/>
        </authorList>
    </citation>
    <scope>NUCLEOTIDE SEQUENCE [LARGE SCALE GENOMIC DNA]</scope>
    <source>
        <strain evidence="11 12">Philippines</strain>
    </source>
</reference>
<proteinExistence type="inferred from homology"/>
<comment type="catalytic activity">
    <reaction evidence="6">
        <text>Eliminative cleavage of (1-&gt;4)-alpha-D-galacturonan methyl ester to give oligosaccharides with 4-deoxy-6-O-methyl-alpha-D-galact-4-enuronosyl groups at their non-reducing ends.</text>
        <dbReference type="EC" id="4.2.2.10"/>
    </reaction>
</comment>
<dbReference type="Proteomes" id="UP000240883">
    <property type="component" value="Unassembled WGS sequence"/>
</dbReference>
<dbReference type="Gene3D" id="2.160.20.10">
    <property type="entry name" value="Single-stranded right-handed beta-helix, Pectin lyase-like"/>
    <property type="match status" value="1"/>
</dbReference>
<evidence type="ECO:0000256" key="1">
    <source>
        <dbReference type="ARBA" id="ARBA00004613"/>
    </source>
</evidence>
<keyword evidence="5 8" id="KW-0456">Lyase</keyword>
<dbReference type="SUPFAM" id="SSF51126">
    <property type="entry name" value="Pectin lyase-like"/>
    <property type="match status" value="1"/>
</dbReference>
<dbReference type="InterPro" id="IPR011050">
    <property type="entry name" value="Pectin_lyase_fold/virulence"/>
</dbReference>
<evidence type="ECO:0000256" key="3">
    <source>
        <dbReference type="ARBA" id="ARBA00022525"/>
    </source>
</evidence>
<sequence>MRYTILALVGIIPVNAAILRERAYGVVGKPEGFAAGTTGGGSAACAVPSSIAQLKTWLGDSTARCIVLDKEFDFRGSEGTTTETGCRPASNTCPGNGGQDAINKANWCTNGNAGAGATSISVTYDTAGVSGITVGSNKSLIGVGSQGVLRGKGLRIANGAKNVIIQNIHITDLNPKYIWGGDAIAVDGSDQVWIDHCKFSLIGRQMFVAGNGASNRVTLSNNEFDGTTSWSATCDSRHYWTIYLTGSSDLVTLKGNYIHHVSGRAPKTGGNSLIHAVNNYWYSVTGHAFDNGAGGMTVAEGNVFQNVATPLLANAGQFFGSPSTSSNAVCSTYLGHACQLNAFGSSGTLGGTDTAFMVNFNGKSVASAAVASSSISNNAGVGKI</sequence>
<dbReference type="GO" id="GO:0047490">
    <property type="term" value="F:pectin lyase activity"/>
    <property type="evidence" value="ECO:0007669"/>
    <property type="project" value="UniProtKB-EC"/>
</dbReference>
<evidence type="ECO:0000259" key="10">
    <source>
        <dbReference type="SMART" id="SM00656"/>
    </source>
</evidence>
<dbReference type="InterPro" id="IPR002022">
    <property type="entry name" value="Pec_lyase"/>
</dbReference>
<gene>
    <name evidence="11" type="ORF">BS50DRAFT_610497</name>
</gene>
<dbReference type="PANTHER" id="PTHR31683">
    <property type="entry name" value="PECTATE LYASE 18-RELATED"/>
    <property type="match status" value="1"/>
</dbReference>
<evidence type="ECO:0000256" key="4">
    <source>
        <dbReference type="ARBA" id="ARBA00022729"/>
    </source>
</evidence>
<dbReference type="GO" id="GO:0005576">
    <property type="term" value="C:extracellular region"/>
    <property type="evidence" value="ECO:0007669"/>
    <property type="project" value="UniProtKB-SubCell"/>
</dbReference>
<dbReference type="InterPro" id="IPR045032">
    <property type="entry name" value="PEL"/>
</dbReference>
<evidence type="ECO:0000256" key="8">
    <source>
        <dbReference type="RuleBase" id="RU361173"/>
    </source>
</evidence>
<dbReference type="InterPro" id="IPR012334">
    <property type="entry name" value="Pectin_lyas_fold"/>
</dbReference>
<dbReference type="PANTHER" id="PTHR31683:SF16">
    <property type="entry name" value="PECTIN LYASE A-RELATED"/>
    <property type="match status" value="1"/>
</dbReference>